<organism evidence="2 3">
    <name type="scientific">Adineta steineri</name>
    <dbReference type="NCBI Taxonomy" id="433720"/>
    <lineage>
        <taxon>Eukaryota</taxon>
        <taxon>Metazoa</taxon>
        <taxon>Spiralia</taxon>
        <taxon>Gnathifera</taxon>
        <taxon>Rotifera</taxon>
        <taxon>Eurotatoria</taxon>
        <taxon>Bdelloidea</taxon>
        <taxon>Adinetida</taxon>
        <taxon>Adinetidae</taxon>
        <taxon>Adineta</taxon>
    </lineage>
</organism>
<feature type="signal peptide" evidence="1">
    <location>
        <begin position="1"/>
        <end position="20"/>
    </location>
</feature>
<evidence type="ECO:0000313" key="3">
    <source>
        <dbReference type="Proteomes" id="UP000663868"/>
    </source>
</evidence>
<proteinExistence type="predicted"/>
<evidence type="ECO:0000256" key="1">
    <source>
        <dbReference type="SAM" id="SignalP"/>
    </source>
</evidence>
<dbReference type="EMBL" id="CAJOBB010001076">
    <property type="protein sequence ID" value="CAF3804234.1"/>
    <property type="molecule type" value="Genomic_DNA"/>
</dbReference>
<sequence length="70" mass="8056">IMTKAILFVLLLISIYRINASTPLSILTSDAKELTSIHKEYLNIPTYGKFIKQSRETECNYMKKCCPSLR</sequence>
<feature type="chain" id="PRO_5032759180" evidence="1">
    <location>
        <begin position="21"/>
        <end position="70"/>
    </location>
</feature>
<keyword evidence="1" id="KW-0732">Signal</keyword>
<feature type="non-terminal residue" evidence="2">
    <location>
        <position position="1"/>
    </location>
</feature>
<reference evidence="2" key="1">
    <citation type="submission" date="2021-02" db="EMBL/GenBank/DDBJ databases">
        <authorList>
            <person name="Nowell W R."/>
        </authorList>
    </citation>
    <scope>NUCLEOTIDE SEQUENCE</scope>
</reference>
<gene>
    <name evidence="2" type="ORF">KXQ929_LOCUS17226</name>
</gene>
<comment type="caution">
    <text evidence="2">The sequence shown here is derived from an EMBL/GenBank/DDBJ whole genome shotgun (WGS) entry which is preliminary data.</text>
</comment>
<name>A0A819BVJ2_9BILA</name>
<dbReference type="AlphaFoldDB" id="A0A819BVJ2"/>
<protein>
    <submittedName>
        <fullName evidence="2">Uncharacterized protein</fullName>
    </submittedName>
</protein>
<accession>A0A819BVJ2</accession>
<dbReference type="Proteomes" id="UP000663868">
    <property type="component" value="Unassembled WGS sequence"/>
</dbReference>
<evidence type="ECO:0000313" key="2">
    <source>
        <dbReference type="EMBL" id="CAF3804234.1"/>
    </source>
</evidence>